<sequence length="184" mass="21887">MREYSLAPASSRESVHLLGGLIQTRERLLGLLDELDEQDIHHKVHDLPTIAGYALHLAQIELWWNNMVLRDTGINDEERERFYLQEKQVITAPPELEKSWFLSRLGEARMLTREFYLEVSDHEFRKSGYHILGQESDGKYSAEWILYHLIHHESYHLGQMYLLLKWINGQREKWDHFNSPYLSI</sequence>
<dbReference type="Gene3D" id="1.20.120.450">
    <property type="entry name" value="dinb family like domain"/>
    <property type="match status" value="1"/>
</dbReference>
<reference evidence="1 2" key="1">
    <citation type="submission" date="2017-10" db="EMBL/GenBank/DDBJ databases">
        <title>Bacillus sp. nov., a halophilic bacterium isolated from a Keqin Lake.</title>
        <authorList>
            <person name="Wang H."/>
        </authorList>
    </citation>
    <scope>NUCLEOTIDE SEQUENCE [LARGE SCALE GENOMIC DNA]</scope>
    <source>
        <strain evidence="1 2">KQ-12</strain>
    </source>
</reference>
<dbReference type="Proteomes" id="UP000248214">
    <property type="component" value="Unassembled WGS sequence"/>
</dbReference>
<dbReference type="InterPro" id="IPR034660">
    <property type="entry name" value="DinB/YfiT-like"/>
</dbReference>
<dbReference type="EMBL" id="PDOD01000002">
    <property type="protein sequence ID" value="PYZ93528.1"/>
    <property type="molecule type" value="Genomic_DNA"/>
</dbReference>
<dbReference type="AlphaFoldDB" id="A0A323TEW1"/>
<name>A0A323TEW1_9BACI</name>
<evidence type="ECO:0008006" key="3">
    <source>
        <dbReference type="Google" id="ProtNLM"/>
    </source>
</evidence>
<accession>A0A323TEW1</accession>
<dbReference type="InterPro" id="IPR007061">
    <property type="entry name" value="MST-like"/>
</dbReference>
<proteinExistence type="predicted"/>
<evidence type="ECO:0000313" key="1">
    <source>
        <dbReference type="EMBL" id="PYZ93528.1"/>
    </source>
</evidence>
<comment type="caution">
    <text evidence="1">The sequence shown here is derived from an EMBL/GenBank/DDBJ whole genome shotgun (WGS) entry which is preliminary data.</text>
</comment>
<dbReference type="SUPFAM" id="SSF109854">
    <property type="entry name" value="DinB/YfiT-like putative metalloenzymes"/>
    <property type="match status" value="1"/>
</dbReference>
<evidence type="ECO:0000313" key="2">
    <source>
        <dbReference type="Proteomes" id="UP000248214"/>
    </source>
</evidence>
<organism evidence="1 2">
    <name type="scientific">Salipaludibacillus keqinensis</name>
    <dbReference type="NCBI Taxonomy" id="2045207"/>
    <lineage>
        <taxon>Bacteria</taxon>
        <taxon>Bacillati</taxon>
        <taxon>Bacillota</taxon>
        <taxon>Bacilli</taxon>
        <taxon>Bacillales</taxon>
        <taxon>Bacillaceae</taxon>
    </lineage>
</organism>
<protein>
    <recommendedName>
        <fullName evidence="3">DinB-like domain-containing protein</fullName>
    </recommendedName>
</protein>
<gene>
    <name evidence="1" type="ORF">CR194_10185</name>
</gene>
<dbReference type="Pfam" id="PF04978">
    <property type="entry name" value="MST"/>
    <property type="match status" value="1"/>
</dbReference>
<dbReference type="OrthoDB" id="2677844at2"/>
<dbReference type="RefSeq" id="WP_110609559.1">
    <property type="nucleotide sequence ID" value="NZ_PDOD01000002.1"/>
</dbReference>
<keyword evidence="2" id="KW-1185">Reference proteome</keyword>